<organism evidence="1 2">
    <name type="scientific">Sphingomonas taxi</name>
    <dbReference type="NCBI Taxonomy" id="1549858"/>
    <lineage>
        <taxon>Bacteria</taxon>
        <taxon>Pseudomonadati</taxon>
        <taxon>Pseudomonadota</taxon>
        <taxon>Alphaproteobacteria</taxon>
        <taxon>Sphingomonadales</taxon>
        <taxon>Sphingomonadaceae</taxon>
        <taxon>Sphingomonas</taxon>
    </lineage>
</organism>
<name>A0A2W5PD11_9SPHN</name>
<dbReference type="EMBL" id="QFQI01000002">
    <property type="protein sequence ID" value="PZQ61989.1"/>
    <property type="molecule type" value="Genomic_DNA"/>
</dbReference>
<accession>A0A2W5PD11</accession>
<dbReference type="InterPro" id="IPR003772">
    <property type="entry name" value="YceD"/>
</dbReference>
<proteinExistence type="predicted"/>
<sequence>MTTEFSRIERLDTIGGEPREVTIAADEAERAALARRFGLVAVERLEATFAIRQEGGGVAARGRVAAAVVQACAVTGAPLPATVDETVALRFVAPATGGGEEEVELAGDALDTIEIEGGGIDLGEAAAETMVLALDPFPRSPDAAAALKEAGVLSEDEAGPFGALAGLKDKLAGKA</sequence>
<evidence type="ECO:0008006" key="3">
    <source>
        <dbReference type="Google" id="ProtNLM"/>
    </source>
</evidence>
<protein>
    <recommendedName>
        <fullName evidence="3">DUF177 domain-containing protein</fullName>
    </recommendedName>
</protein>
<gene>
    <name evidence="1" type="ORF">DI544_05150</name>
</gene>
<evidence type="ECO:0000313" key="2">
    <source>
        <dbReference type="Proteomes" id="UP000249229"/>
    </source>
</evidence>
<comment type="caution">
    <text evidence="1">The sequence shown here is derived from an EMBL/GenBank/DDBJ whole genome shotgun (WGS) entry which is preliminary data.</text>
</comment>
<dbReference type="Pfam" id="PF02620">
    <property type="entry name" value="YceD"/>
    <property type="match status" value="1"/>
</dbReference>
<reference evidence="1 2" key="1">
    <citation type="submission" date="2017-08" db="EMBL/GenBank/DDBJ databases">
        <title>Infants hospitalized years apart are colonized by the same room-sourced microbial strains.</title>
        <authorList>
            <person name="Brooks B."/>
            <person name="Olm M.R."/>
            <person name="Firek B.A."/>
            <person name="Baker R."/>
            <person name="Thomas B.C."/>
            <person name="Morowitz M.J."/>
            <person name="Banfield J.F."/>
        </authorList>
    </citation>
    <scope>NUCLEOTIDE SEQUENCE [LARGE SCALE GENOMIC DNA]</scope>
    <source>
        <strain evidence="1">S2_005_001_R1_22</strain>
    </source>
</reference>
<evidence type="ECO:0000313" key="1">
    <source>
        <dbReference type="EMBL" id="PZQ61989.1"/>
    </source>
</evidence>
<dbReference type="AlphaFoldDB" id="A0A2W5PD11"/>
<dbReference type="Proteomes" id="UP000249229">
    <property type="component" value="Unassembled WGS sequence"/>
</dbReference>